<dbReference type="InterPro" id="IPR011006">
    <property type="entry name" value="CheY-like_superfamily"/>
</dbReference>
<evidence type="ECO:0000259" key="3">
    <source>
        <dbReference type="PROSITE" id="PS50110"/>
    </source>
</evidence>
<dbReference type="AlphaFoldDB" id="A0A658QUD4"/>
<evidence type="ECO:0000256" key="1">
    <source>
        <dbReference type="ARBA" id="ARBA00022553"/>
    </source>
</evidence>
<dbReference type="EMBL" id="FCNV02000002">
    <property type="protein sequence ID" value="SAL22815.1"/>
    <property type="molecule type" value="Genomic_DNA"/>
</dbReference>
<evidence type="ECO:0000313" key="5">
    <source>
        <dbReference type="Proteomes" id="UP000198263"/>
    </source>
</evidence>
<dbReference type="SMART" id="SM00448">
    <property type="entry name" value="REC"/>
    <property type="match status" value="1"/>
</dbReference>
<dbReference type="GO" id="GO:0000160">
    <property type="term" value="P:phosphorelay signal transduction system"/>
    <property type="evidence" value="ECO:0007669"/>
    <property type="project" value="InterPro"/>
</dbReference>
<dbReference type="InterPro" id="IPR050595">
    <property type="entry name" value="Bact_response_regulator"/>
</dbReference>
<dbReference type="PANTHER" id="PTHR44591:SF3">
    <property type="entry name" value="RESPONSE REGULATORY DOMAIN-CONTAINING PROTEIN"/>
    <property type="match status" value="1"/>
</dbReference>
<protein>
    <submittedName>
        <fullName evidence="4">Response regulator receiver protein</fullName>
    </submittedName>
</protein>
<keyword evidence="5" id="KW-1185">Reference proteome</keyword>
<name>A0A658QUD4_9BURK</name>
<feature type="modified residue" description="4-aspartylphosphate" evidence="2">
    <location>
        <position position="76"/>
    </location>
</feature>
<accession>A0A658QUD4</accession>
<dbReference type="OrthoDB" id="9105265at2"/>
<dbReference type="Pfam" id="PF00072">
    <property type="entry name" value="Response_reg"/>
    <property type="match status" value="1"/>
</dbReference>
<evidence type="ECO:0000313" key="4">
    <source>
        <dbReference type="EMBL" id="SAL22815.1"/>
    </source>
</evidence>
<feature type="domain" description="Response regulatory" evidence="3">
    <location>
        <begin position="27"/>
        <end position="143"/>
    </location>
</feature>
<dbReference type="SUPFAM" id="SSF52172">
    <property type="entry name" value="CheY-like"/>
    <property type="match status" value="1"/>
</dbReference>
<gene>
    <name evidence="4" type="ORF">AWB72_01630</name>
</gene>
<dbReference type="PROSITE" id="PS50110">
    <property type="entry name" value="RESPONSE_REGULATORY"/>
    <property type="match status" value="1"/>
</dbReference>
<organism evidence="4 5">
    <name type="scientific">Caballeronia concitans</name>
    <dbReference type="NCBI Taxonomy" id="1777133"/>
    <lineage>
        <taxon>Bacteria</taxon>
        <taxon>Pseudomonadati</taxon>
        <taxon>Pseudomonadota</taxon>
        <taxon>Betaproteobacteria</taxon>
        <taxon>Burkholderiales</taxon>
        <taxon>Burkholderiaceae</taxon>
        <taxon>Caballeronia</taxon>
    </lineage>
</organism>
<dbReference type="Proteomes" id="UP000198263">
    <property type="component" value="Unassembled WGS sequence"/>
</dbReference>
<sequence>MTEDNAFAVPPKCAIWTSRRQAVETPRVLVVDDYVDTADAIGMVLAIEDFPTRVVYGGHEAIEAARQWHPDIVMLDIWMPDVSGIEVAIRLRADPVTSNAILVAHSAVSSTEDVNAVRLAHFDAYCSKPTDPSMLGPLLRYLCRGA</sequence>
<dbReference type="InterPro" id="IPR001789">
    <property type="entry name" value="Sig_transdc_resp-reg_receiver"/>
</dbReference>
<reference evidence="4 5" key="1">
    <citation type="submission" date="2016-01" db="EMBL/GenBank/DDBJ databases">
        <authorList>
            <person name="Peeters C."/>
        </authorList>
    </citation>
    <scope>NUCLEOTIDE SEQUENCE [LARGE SCALE GENOMIC DNA]</scope>
    <source>
        <strain evidence="4">LMG 29315</strain>
    </source>
</reference>
<evidence type="ECO:0000256" key="2">
    <source>
        <dbReference type="PROSITE-ProRule" id="PRU00169"/>
    </source>
</evidence>
<comment type="caution">
    <text evidence="4">The sequence shown here is derived from an EMBL/GenBank/DDBJ whole genome shotgun (WGS) entry which is preliminary data.</text>
</comment>
<proteinExistence type="predicted"/>
<keyword evidence="1 2" id="KW-0597">Phosphoprotein</keyword>
<dbReference type="Gene3D" id="3.40.50.2300">
    <property type="match status" value="1"/>
</dbReference>
<dbReference type="PANTHER" id="PTHR44591">
    <property type="entry name" value="STRESS RESPONSE REGULATOR PROTEIN 1"/>
    <property type="match status" value="1"/>
</dbReference>